<feature type="transmembrane region" description="Helical" evidence="11">
    <location>
        <begin position="415"/>
        <end position="436"/>
    </location>
</feature>
<dbReference type="Proteomes" id="UP000310200">
    <property type="component" value="Unassembled WGS sequence"/>
</dbReference>
<dbReference type="InterPro" id="IPR023311">
    <property type="entry name" value="Methusela_ecto_dom_2"/>
</dbReference>
<feature type="transmembrane region" description="Helical" evidence="11">
    <location>
        <begin position="271"/>
        <end position="293"/>
    </location>
</feature>
<gene>
    <name evidence="14" type="ORF">DBV15_00917</name>
</gene>
<evidence type="ECO:0000256" key="2">
    <source>
        <dbReference type="ARBA" id="ARBA00008979"/>
    </source>
</evidence>
<accession>A0A4S2JE49</accession>
<dbReference type="InterPro" id="IPR017981">
    <property type="entry name" value="GPCR_2-like_7TM"/>
</dbReference>
<feature type="transmembrane region" description="Helical" evidence="11">
    <location>
        <begin position="314"/>
        <end position="334"/>
    </location>
</feature>
<feature type="chain" id="PRO_5020422200" evidence="12">
    <location>
        <begin position="23"/>
        <end position="535"/>
    </location>
</feature>
<sequence>MCPPSIVLWCYVLLLVASSSKSLESLRNSINNDEQRGNPTVQHDLFVNSMKDRDDEVYNLRENSTKNDDKTRHEPYINSNEACDHETCIQLCCPFGDRLTSGKKCVAGQNNYSFPDVYNQNNSVSKKLDELFQLTVNHPCVLQGSAHRILDPDEYSFLVNGSLYYRDSGELVPSTSYCLGAFDRNTYDAVICLDQIGFPTYIPIYLLLTLPFLVLTFVIYSILPELRNLHSYTLRVQVASLFTTNVVIYFIQEIPELSEWPYCIPLGTASYIFHFSMLAACFWLNAMCIDIWWTFRKLDLQSAHGKKKKRKIMIYSIYGWGVTFILTAVCAIMDHTSGIPKNWIRPEMCKKKFWFGPIDAFSVYYYGPTGVAFASNYCFFIATALAILYHNKHTAHQLRDSESRSYDKKKRKFSMYLKLFIVMGVSWSLDVILWFVNTSIPIPTTIWYISYMIDISRAFVIFIVYVCKKKVLQLLLKRFGWQGRGPFGNVSLYTHSTTSSNMSHRNSSTSGTSMKDIDPSVSQQTDPNVESNARL</sequence>
<dbReference type="InterPro" id="IPR036272">
    <property type="entry name" value="Methuselah_N_sf"/>
</dbReference>
<feature type="compositionally biased region" description="Polar residues" evidence="10">
    <location>
        <begin position="520"/>
        <end position="535"/>
    </location>
</feature>
<evidence type="ECO:0000256" key="10">
    <source>
        <dbReference type="SAM" id="MobiDB-lite"/>
    </source>
</evidence>
<feature type="transmembrane region" description="Helical" evidence="11">
    <location>
        <begin position="232"/>
        <end position="251"/>
    </location>
</feature>
<dbReference type="GO" id="GO:0007166">
    <property type="term" value="P:cell surface receptor signaling pathway"/>
    <property type="evidence" value="ECO:0007669"/>
    <property type="project" value="InterPro"/>
</dbReference>
<name>A0A4S2JE49_9HYME</name>
<protein>
    <submittedName>
        <fullName evidence="14">G-protein coupled receptor Mth2</fullName>
    </submittedName>
</protein>
<feature type="domain" description="G-protein coupled receptors family 2 profile 2" evidence="13">
    <location>
        <begin position="198"/>
        <end position="469"/>
    </location>
</feature>
<dbReference type="GO" id="GO:0012505">
    <property type="term" value="C:endomembrane system"/>
    <property type="evidence" value="ECO:0007669"/>
    <property type="project" value="UniProtKB-SubCell"/>
</dbReference>
<evidence type="ECO:0000256" key="1">
    <source>
        <dbReference type="ARBA" id="ARBA00004127"/>
    </source>
</evidence>
<keyword evidence="9" id="KW-0807">Transducer</keyword>
<evidence type="ECO:0000259" key="13">
    <source>
        <dbReference type="PROSITE" id="PS50261"/>
    </source>
</evidence>
<dbReference type="Gene3D" id="2.170.180.11">
    <property type="entry name" value="Methuselah ectodomain, domain 2"/>
    <property type="match status" value="1"/>
</dbReference>
<dbReference type="Pfam" id="PF06652">
    <property type="entry name" value="Methuselah_N"/>
    <property type="match status" value="1"/>
</dbReference>
<dbReference type="EMBL" id="QBLH01003812">
    <property type="protein sequence ID" value="TGZ32789.1"/>
    <property type="molecule type" value="Genomic_DNA"/>
</dbReference>
<keyword evidence="4 12" id="KW-0732">Signal</keyword>
<keyword evidence="6" id="KW-0297">G-protein coupled receptor</keyword>
<feature type="transmembrane region" description="Helical" evidence="11">
    <location>
        <begin position="363"/>
        <end position="389"/>
    </location>
</feature>
<evidence type="ECO:0000256" key="12">
    <source>
        <dbReference type="SAM" id="SignalP"/>
    </source>
</evidence>
<keyword evidence="8 14" id="KW-0675">Receptor</keyword>
<dbReference type="PANTHER" id="PTHR46953:SF1">
    <property type="entry name" value="G-PROTEIN COUPLED RECEPTOR MTH-LIKE 1-RELATED"/>
    <property type="match status" value="1"/>
</dbReference>
<keyword evidence="7 11" id="KW-0472">Membrane</keyword>
<dbReference type="STRING" id="300112.A0A4S2JE49"/>
<evidence type="ECO:0000256" key="6">
    <source>
        <dbReference type="ARBA" id="ARBA00023040"/>
    </source>
</evidence>
<evidence type="ECO:0000256" key="11">
    <source>
        <dbReference type="SAM" id="Phobius"/>
    </source>
</evidence>
<dbReference type="PROSITE" id="PS50261">
    <property type="entry name" value="G_PROTEIN_RECEP_F2_4"/>
    <property type="match status" value="1"/>
</dbReference>
<feature type="compositionally biased region" description="Low complexity" evidence="10">
    <location>
        <begin position="498"/>
        <end position="510"/>
    </location>
</feature>
<evidence type="ECO:0000256" key="4">
    <source>
        <dbReference type="ARBA" id="ARBA00022729"/>
    </source>
</evidence>
<comment type="similarity">
    <text evidence="2">Belongs to the G-protein coupled receptor 2 family. Mth subfamily.</text>
</comment>
<evidence type="ECO:0000256" key="7">
    <source>
        <dbReference type="ARBA" id="ARBA00023136"/>
    </source>
</evidence>
<evidence type="ECO:0000313" key="14">
    <source>
        <dbReference type="EMBL" id="TGZ32789.1"/>
    </source>
</evidence>
<dbReference type="GO" id="GO:0004930">
    <property type="term" value="F:G protein-coupled receptor activity"/>
    <property type="evidence" value="ECO:0007669"/>
    <property type="project" value="UniProtKB-KW"/>
</dbReference>
<evidence type="ECO:0000256" key="5">
    <source>
        <dbReference type="ARBA" id="ARBA00022989"/>
    </source>
</evidence>
<organism evidence="14 15">
    <name type="scientific">Temnothorax longispinosus</name>
    <dbReference type="NCBI Taxonomy" id="300112"/>
    <lineage>
        <taxon>Eukaryota</taxon>
        <taxon>Metazoa</taxon>
        <taxon>Ecdysozoa</taxon>
        <taxon>Arthropoda</taxon>
        <taxon>Hexapoda</taxon>
        <taxon>Insecta</taxon>
        <taxon>Pterygota</taxon>
        <taxon>Neoptera</taxon>
        <taxon>Endopterygota</taxon>
        <taxon>Hymenoptera</taxon>
        <taxon>Apocrita</taxon>
        <taxon>Aculeata</taxon>
        <taxon>Formicoidea</taxon>
        <taxon>Formicidae</taxon>
        <taxon>Myrmicinae</taxon>
        <taxon>Temnothorax</taxon>
    </lineage>
</organism>
<dbReference type="GO" id="GO:0016020">
    <property type="term" value="C:membrane"/>
    <property type="evidence" value="ECO:0007669"/>
    <property type="project" value="InterPro"/>
</dbReference>
<evidence type="ECO:0000256" key="8">
    <source>
        <dbReference type="ARBA" id="ARBA00023170"/>
    </source>
</evidence>
<comment type="caution">
    <text evidence="14">The sequence shown here is derived from an EMBL/GenBank/DDBJ whole genome shotgun (WGS) entry which is preliminary data.</text>
</comment>
<feature type="transmembrane region" description="Helical" evidence="11">
    <location>
        <begin position="201"/>
        <end position="220"/>
    </location>
</feature>
<dbReference type="Gene3D" id="1.20.1070.10">
    <property type="entry name" value="Rhodopsin 7-helix transmembrane proteins"/>
    <property type="match status" value="1"/>
</dbReference>
<proteinExistence type="inferred from homology"/>
<dbReference type="InterPro" id="IPR010596">
    <property type="entry name" value="Methuselah_N_dom"/>
</dbReference>
<feature type="region of interest" description="Disordered" evidence="10">
    <location>
        <begin position="498"/>
        <end position="535"/>
    </location>
</feature>
<keyword evidence="5 11" id="KW-1133">Transmembrane helix</keyword>
<evidence type="ECO:0000256" key="9">
    <source>
        <dbReference type="ARBA" id="ARBA00023224"/>
    </source>
</evidence>
<evidence type="ECO:0000313" key="15">
    <source>
        <dbReference type="Proteomes" id="UP000310200"/>
    </source>
</evidence>
<keyword evidence="15" id="KW-1185">Reference proteome</keyword>
<comment type="subcellular location">
    <subcellularLocation>
        <location evidence="1">Endomembrane system</location>
        <topology evidence="1">Multi-pass membrane protein</topology>
    </subcellularLocation>
</comment>
<dbReference type="CDD" id="cd15039">
    <property type="entry name" value="7tmB3_Methuselah-like"/>
    <property type="match status" value="1"/>
</dbReference>
<dbReference type="SUPFAM" id="SSF81321">
    <property type="entry name" value="Family A G protein-coupled receptor-like"/>
    <property type="match status" value="1"/>
</dbReference>
<dbReference type="PANTHER" id="PTHR46953">
    <property type="entry name" value="G-PROTEIN COUPLED RECEPTOR MTH-LIKE 1-RELATED"/>
    <property type="match status" value="1"/>
</dbReference>
<dbReference type="InterPro" id="IPR052808">
    <property type="entry name" value="GPCR_Mth-like"/>
</dbReference>
<feature type="signal peptide" evidence="12">
    <location>
        <begin position="1"/>
        <end position="22"/>
    </location>
</feature>
<reference evidence="14 15" key="1">
    <citation type="journal article" date="2019" name="Philos. Trans. R. Soc. Lond., B, Biol. Sci.">
        <title>Ant behaviour and brain gene expression of defending hosts depend on the ecological success of the intruding social parasite.</title>
        <authorList>
            <person name="Kaur R."/>
            <person name="Stoldt M."/>
            <person name="Jongepier E."/>
            <person name="Feldmeyer B."/>
            <person name="Menzel F."/>
            <person name="Bornberg-Bauer E."/>
            <person name="Foitzik S."/>
        </authorList>
    </citation>
    <scope>NUCLEOTIDE SEQUENCE [LARGE SCALE GENOMIC DNA]</scope>
    <source>
        <tissue evidence="14">Whole body</tissue>
    </source>
</reference>
<dbReference type="AlphaFoldDB" id="A0A4S2JE49"/>
<dbReference type="SUPFAM" id="SSF63877">
    <property type="entry name" value="Methuselah ectodomain"/>
    <property type="match status" value="1"/>
</dbReference>
<feature type="transmembrane region" description="Helical" evidence="11">
    <location>
        <begin position="448"/>
        <end position="467"/>
    </location>
</feature>
<evidence type="ECO:0000256" key="3">
    <source>
        <dbReference type="ARBA" id="ARBA00022692"/>
    </source>
</evidence>
<keyword evidence="3 11" id="KW-0812">Transmembrane</keyword>